<evidence type="ECO:0000313" key="2">
    <source>
        <dbReference type="EMBL" id="KAF2765755.1"/>
    </source>
</evidence>
<sequence>MRVRECGRRGGTSRTVHGGQATQRRMIPAKQPTARGARPTRIQTEQRLEQAGRQQKWTPDVHVWDAFADDAGTAWTAAGSARRGSLRGMGWDGVGRRGLLTCDLATRGCQADGVAWCGWVGRLGILHVARSCCSLSEIRDRGRGRDVVGSDRGRSRARDCALSPR</sequence>
<feature type="compositionally biased region" description="Basic and acidic residues" evidence="1">
    <location>
        <begin position="146"/>
        <end position="159"/>
    </location>
</feature>
<organism evidence="2 3">
    <name type="scientific">Teratosphaeria nubilosa</name>
    <dbReference type="NCBI Taxonomy" id="161662"/>
    <lineage>
        <taxon>Eukaryota</taxon>
        <taxon>Fungi</taxon>
        <taxon>Dikarya</taxon>
        <taxon>Ascomycota</taxon>
        <taxon>Pezizomycotina</taxon>
        <taxon>Dothideomycetes</taxon>
        <taxon>Dothideomycetidae</taxon>
        <taxon>Mycosphaerellales</taxon>
        <taxon>Teratosphaeriaceae</taxon>
        <taxon>Teratosphaeria</taxon>
    </lineage>
</organism>
<feature type="compositionally biased region" description="Polar residues" evidence="1">
    <location>
        <begin position="12"/>
        <end position="23"/>
    </location>
</feature>
<name>A0A6G1KYQ1_9PEZI</name>
<gene>
    <name evidence="2" type="ORF">EJ03DRAFT_197276</name>
</gene>
<accession>A0A6G1KYQ1</accession>
<feature type="region of interest" description="Disordered" evidence="1">
    <location>
        <begin position="146"/>
        <end position="165"/>
    </location>
</feature>
<dbReference type="Proteomes" id="UP000799436">
    <property type="component" value="Unassembled WGS sequence"/>
</dbReference>
<proteinExistence type="predicted"/>
<evidence type="ECO:0000313" key="3">
    <source>
        <dbReference type="Proteomes" id="UP000799436"/>
    </source>
</evidence>
<keyword evidence="3" id="KW-1185">Reference proteome</keyword>
<protein>
    <submittedName>
        <fullName evidence="2">Uncharacterized protein</fullName>
    </submittedName>
</protein>
<feature type="region of interest" description="Disordered" evidence="1">
    <location>
        <begin position="1"/>
        <end position="41"/>
    </location>
</feature>
<reference evidence="2" key="1">
    <citation type="journal article" date="2020" name="Stud. Mycol.">
        <title>101 Dothideomycetes genomes: a test case for predicting lifestyles and emergence of pathogens.</title>
        <authorList>
            <person name="Haridas S."/>
            <person name="Albert R."/>
            <person name="Binder M."/>
            <person name="Bloem J."/>
            <person name="Labutti K."/>
            <person name="Salamov A."/>
            <person name="Andreopoulos B."/>
            <person name="Baker S."/>
            <person name="Barry K."/>
            <person name="Bills G."/>
            <person name="Bluhm B."/>
            <person name="Cannon C."/>
            <person name="Castanera R."/>
            <person name="Culley D."/>
            <person name="Daum C."/>
            <person name="Ezra D."/>
            <person name="Gonzalez J."/>
            <person name="Henrissat B."/>
            <person name="Kuo A."/>
            <person name="Liang C."/>
            <person name="Lipzen A."/>
            <person name="Lutzoni F."/>
            <person name="Magnuson J."/>
            <person name="Mondo S."/>
            <person name="Nolan M."/>
            <person name="Ohm R."/>
            <person name="Pangilinan J."/>
            <person name="Park H.-J."/>
            <person name="Ramirez L."/>
            <person name="Alfaro M."/>
            <person name="Sun H."/>
            <person name="Tritt A."/>
            <person name="Yoshinaga Y."/>
            <person name="Zwiers L.-H."/>
            <person name="Turgeon B."/>
            <person name="Goodwin S."/>
            <person name="Spatafora J."/>
            <person name="Crous P."/>
            <person name="Grigoriev I."/>
        </authorList>
    </citation>
    <scope>NUCLEOTIDE SEQUENCE</scope>
    <source>
        <strain evidence="2">CBS 116005</strain>
    </source>
</reference>
<dbReference type="AlphaFoldDB" id="A0A6G1KYQ1"/>
<dbReference type="EMBL" id="ML995884">
    <property type="protein sequence ID" value="KAF2765755.1"/>
    <property type="molecule type" value="Genomic_DNA"/>
</dbReference>
<evidence type="ECO:0000256" key="1">
    <source>
        <dbReference type="SAM" id="MobiDB-lite"/>
    </source>
</evidence>